<dbReference type="Proteomes" id="UP000189670">
    <property type="component" value="Unassembled WGS sequence"/>
</dbReference>
<dbReference type="PROSITE" id="PS00675">
    <property type="entry name" value="SIGMA54_INTERACT_1"/>
    <property type="match status" value="1"/>
</dbReference>
<dbReference type="InterPro" id="IPR025662">
    <property type="entry name" value="Sigma_54_int_dom_ATP-bd_1"/>
</dbReference>
<dbReference type="InterPro" id="IPR002078">
    <property type="entry name" value="Sigma_54_int"/>
</dbReference>
<keyword evidence="3" id="KW-0805">Transcription regulation</keyword>
<dbReference type="GO" id="GO:0006355">
    <property type="term" value="P:regulation of DNA-templated transcription"/>
    <property type="evidence" value="ECO:0007669"/>
    <property type="project" value="InterPro"/>
</dbReference>
<dbReference type="InterPro" id="IPR003593">
    <property type="entry name" value="AAA+_ATPase"/>
</dbReference>
<feature type="non-terminal residue" evidence="6">
    <location>
        <position position="306"/>
    </location>
</feature>
<dbReference type="Pfam" id="PF00158">
    <property type="entry name" value="Sigma54_activat"/>
    <property type="match status" value="1"/>
</dbReference>
<feature type="domain" description="Sigma-54 factor interaction" evidence="5">
    <location>
        <begin position="56"/>
        <end position="259"/>
    </location>
</feature>
<protein>
    <submittedName>
        <fullName evidence="6">Two-component system, NtrC family, response regulator AtoC</fullName>
    </submittedName>
</protein>
<dbReference type="InterPro" id="IPR058031">
    <property type="entry name" value="AAA_lid_NorR"/>
</dbReference>
<evidence type="ECO:0000256" key="3">
    <source>
        <dbReference type="ARBA" id="ARBA00023015"/>
    </source>
</evidence>
<evidence type="ECO:0000313" key="6">
    <source>
        <dbReference type="EMBL" id="ETR68870.1"/>
    </source>
</evidence>
<dbReference type="Gene3D" id="1.10.8.60">
    <property type="match status" value="1"/>
</dbReference>
<keyword evidence="1" id="KW-0547">Nucleotide-binding</keyword>
<dbReference type="EMBL" id="ATBP01000809">
    <property type="protein sequence ID" value="ETR68870.1"/>
    <property type="molecule type" value="Genomic_DNA"/>
</dbReference>
<evidence type="ECO:0000256" key="2">
    <source>
        <dbReference type="ARBA" id="ARBA00022840"/>
    </source>
</evidence>
<dbReference type="PROSITE" id="PS50045">
    <property type="entry name" value="SIGMA54_INTERACT_4"/>
    <property type="match status" value="1"/>
</dbReference>
<dbReference type="SUPFAM" id="SSF52540">
    <property type="entry name" value="P-loop containing nucleoside triphosphate hydrolases"/>
    <property type="match status" value="1"/>
</dbReference>
<reference evidence="7" key="1">
    <citation type="submission" date="2012-11" db="EMBL/GenBank/DDBJ databases">
        <authorList>
            <person name="Lucero-Rivera Y.E."/>
            <person name="Tovar-Ramirez D."/>
        </authorList>
    </citation>
    <scope>NUCLEOTIDE SEQUENCE [LARGE SCALE GENOMIC DNA]</scope>
    <source>
        <strain evidence="7">Araruama</strain>
    </source>
</reference>
<dbReference type="Pfam" id="PF25601">
    <property type="entry name" value="AAA_lid_14"/>
    <property type="match status" value="1"/>
</dbReference>
<gene>
    <name evidence="6" type="ORF">OMM_10092</name>
</gene>
<evidence type="ECO:0000256" key="4">
    <source>
        <dbReference type="ARBA" id="ARBA00023163"/>
    </source>
</evidence>
<name>A0A1V1P228_9BACT</name>
<proteinExistence type="predicted"/>
<evidence type="ECO:0000313" key="7">
    <source>
        <dbReference type="Proteomes" id="UP000189670"/>
    </source>
</evidence>
<dbReference type="Gene3D" id="3.40.50.300">
    <property type="entry name" value="P-loop containing nucleotide triphosphate hydrolases"/>
    <property type="match status" value="1"/>
</dbReference>
<comment type="caution">
    <text evidence="6">The sequence shown here is derived from an EMBL/GenBank/DDBJ whole genome shotgun (WGS) entry which is preliminary data.</text>
</comment>
<accession>A0A1V1P228</accession>
<keyword evidence="4" id="KW-0804">Transcription</keyword>
<sequence>MLVFSLCHQYQLKKRSHPSNKIEEKKSSEAAWNGLVGHQVKSYLSKFTELCRHSDTVLITGQTGTGKELVAQSLHKLWRRAGDFIAINCAAIPADLLESELFGVAKGAATGVNPREGYFAKAHQGTLFLDEISEMPVPLQSKLLRVIQEREYFSVGSVQPQKVDVKIIGATNQSPVLLLSGKMRADLYFRMSQTVVTLPSLKDRVNDIASLCQFFLDQLERKMGRGIIGLSQSALQKLKQYEWPGNVRELQHTLRYLYINTPEGSLIKSIHLPETFHKLDDIPETGTLASIIRSLEKKVISRELER</sequence>
<dbReference type="AlphaFoldDB" id="A0A1V1P228"/>
<organism evidence="6 7">
    <name type="scientific">Candidatus Magnetoglobus multicellularis str. Araruama</name>
    <dbReference type="NCBI Taxonomy" id="890399"/>
    <lineage>
        <taxon>Bacteria</taxon>
        <taxon>Pseudomonadati</taxon>
        <taxon>Thermodesulfobacteriota</taxon>
        <taxon>Desulfobacteria</taxon>
        <taxon>Desulfobacterales</taxon>
        <taxon>Desulfobacteraceae</taxon>
        <taxon>Candidatus Magnetoglobus</taxon>
    </lineage>
</organism>
<dbReference type="CDD" id="cd00009">
    <property type="entry name" value="AAA"/>
    <property type="match status" value="1"/>
</dbReference>
<dbReference type="SMART" id="SM00382">
    <property type="entry name" value="AAA"/>
    <property type="match status" value="1"/>
</dbReference>
<evidence type="ECO:0000256" key="1">
    <source>
        <dbReference type="ARBA" id="ARBA00022741"/>
    </source>
</evidence>
<dbReference type="FunFam" id="3.40.50.300:FF:000006">
    <property type="entry name" value="DNA-binding transcriptional regulator NtrC"/>
    <property type="match status" value="1"/>
</dbReference>
<keyword evidence="2" id="KW-0067">ATP-binding</keyword>
<dbReference type="InterPro" id="IPR027417">
    <property type="entry name" value="P-loop_NTPase"/>
</dbReference>
<dbReference type="GO" id="GO:0005524">
    <property type="term" value="F:ATP binding"/>
    <property type="evidence" value="ECO:0007669"/>
    <property type="project" value="UniProtKB-KW"/>
</dbReference>
<dbReference type="PANTHER" id="PTHR32071">
    <property type="entry name" value="TRANSCRIPTIONAL REGULATORY PROTEIN"/>
    <property type="match status" value="1"/>
</dbReference>
<evidence type="ECO:0000259" key="5">
    <source>
        <dbReference type="PROSITE" id="PS50045"/>
    </source>
</evidence>
<dbReference type="PROSITE" id="PS00688">
    <property type="entry name" value="SIGMA54_INTERACT_3"/>
    <property type="match status" value="1"/>
</dbReference>
<dbReference type="InterPro" id="IPR025944">
    <property type="entry name" value="Sigma_54_int_dom_CS"/>
</dbReference>